<evidence type="ECO:0000313" key="1">
    <source>
        <dbReference type="EMBL" id="MDP4544564.1"/>
    </source>
</evidence>
<keyword evidence="2" id="KW-1185">Reference proteome</keyword>
<proteinExistence type="predicted"/>
<organism evidence="1 2">
    <name type="scientific">Psychrobacter faecalis</name>
    <dbReference type="NCBI Taxonomy" id="180588"/>
    <lineage>
        <taxon>Bacteria</taxon>
        <taxon>Pseudomonadati</taxon>
        <taxon>Pseudomonadota</taxon>
        <taxon>Gammaproteobacteria</taxon>
        <taxon>Moraxellales</taxon>
        <taxon>Moraxellaceae</taxon>
        <taxon>Psychrobacter</taxon>
    </lineage>
</organism>
<dbReference type="EMBL" id="JAVAJI010000007">
    <property type="protein sequence ID" value="MDP4544564.1"/>
    <property type="molecule type" value="Genomic_DNA"/>
</dbReference>
<gene>
    <name evidence="1" type="ORF">Q8P09_05670</name>
</gene>
<evidence type="ECO:0008006" key="3">
    <source>
        <dbReference type="Google" id="ProtNLM"/>
    </source>
</evidence>
<protein>
    <recommendedName>
        <fullName evidence="3">Lipoprotein</fullName>
    </recommendedName>
</protein>
<dbReference type="PROSITE" id="PS51257">
    <property type="entry name" value="PROKAR_LIPOPROTEIN"/>
    <property type="match status" value="1"/>
</dbReference>
<accession>A0ABT9HFL5</accession>
<name>A0ABT9HFL5_9GAMM</name>
<sequence length="282" mass="31507">MTKHKMNKTLATLLITSSLLSGCTSTEDSSIDIVSKIPKEDKTIEVIPISTVAQDSKETQVAPMSKAQALAIDAKHYARAYEVSHVEAMRRMLVMNDAQEQIDAIKKEFSDRLDDAGFTNEPEFALIVSLFGDGAPPDRTIYRNADKLENKPIILSAADKEMRAEGFAITQMDIDNAVSLIEKPTAIKVKFIDNSKSKPLTQEQKDNYEARSEELRKRIPMLVGMGYKEDEGLFVIDVHEDDSKKAGFTPEQLKKIGQEVMKSPVRIKFYDGYATEDVAPIE</sequence>
<reference evidence="1 2" key="1">
    <citation type="submission" date="2023-08" db="EMBL/GenBank/DDBJ databases">
        <authorList>
            <person name="Kumar R."/>
        </authorList>
    </citation>
    <scope>NUCLEOTIDE SEQUENCE [LARGE SCALE GENOMIC DNA]</scope>
    <source>
        <strain evidence="1 2">LUR13</strain>
    </source>
</reference>
<evidence type="ECO:0000313" key="2">
    <source>
        <dbReference type="Proteomes" id="UP001228171"/>
    </source>
</evidence>
<dbReference type="Proteomes" id="UP001228171">
    <property type="component" value="Unassembled WGS sequence"/>
</dbReference>
<comment type="caution">
    <text evidence="1">The sequence shown here is derived from an EMBL/GenBank/DDBJ whole genome shotgun (WGS) entry which is preliminary data.</text>
</comment>
<dbReference type="RefSeq" id="WP_201508704.1">
    <property type="nucleotide sequence ID" value="NZ_JAVAJI010000007.1"/>
</dbReference>